<sequence length="130" mass="14651">HIVNIFDTKSAKMLTLHTTGKIAVYSDIQGLVQEITQNYVAFLLDIITDIQNNPDFEAKELGEKEIDGQKVVGFLVRDFTIWADAETALPVRIEGQSPRLSVIYKNFQFNIPVEELESPGLRSTFLRPIG</sequence>
<gene>
    <name evidence="1" type="ORF">S06H3_05851</name>
</gene>
<dbReference type="AlphaFoldDB" id="X1J6L9"/>
<accession>X1J6L9</accession>
<proteinExistence type="predicted"/>
<protein>
    <submittedName>
        <fullName evidence="1">Uncharacterized protein</fullName>
    </submittedName>
</protein>
<name>X1J6L9_9ZZZZ</name>
<dbReference type="EMBL" id="BARV01002209">
    <property type="protein sequence ID" value="GAH90381.1"/>
    <property type="molecule type" value="Genomic_DNA"/>
</dbReference>
<feature type="non-terminal residue" evidence="1">
    <location>
        <position position="1"/>
    </location>
</feature>
<evidence type="ECO:0000313" key="1">
    <source>
        <dbReference type="EMBL" id="GAH90381.1"/>
    </source>
</evidence>
<comment type="caution">
    <text evidence="1">The sequence shown here is derived from an EMBL/GenBank/DDBJ whole genome shotgun (WGS) entry which is preliminary data.</text>
</comment>
<organism evidence="1">
    <name type="scientific">marine sediment metagenome</name>
    <dbReference type="NCBI Taxonomy" id="412755"/>
    <lineage>
        <taxon>unclassified sequences</taxon>
        <taxon>metagenomes</taxon>
        <taxon>ecological metagenomes</taxon>
    </lineage>
</organism>
<reference evidence="1" key="1">
    <citation type="journal article" date="2014" name="Front. Microbiol.">
        <title>High frequency of phylogenetically diverse reductive dehalogenase-homologous genes in deep subseafloor sedimentary metagenomes.</title>
        <authorList>
            <person name="Kawai M."/>
            <person name="Futagami T."/>
            <person name="Toyoda A."/>
            <person name="Takaki Y."/>
            <person name="Nishi S."/>
            <person name="Hori S."/>
            <person name="Arai W."/>
            <person name="Tsubouchi T."/>
            <person name="Morono Y."/>
            <person name="Uchiyama I."/>
            <person name="Ito T."/>
            <person name="Fujiyama A."/>
            <person name="Inagaki F."/>
            <person name="Takami H."/>
        </authorList>
    </citation>
    <scope>NUCLEOTIDE SEQUENCE</scope>
    <source>
        <strain evidence="1">Expedition CK06-06</strain>
    </source>
</reference>